<evidence type="ECO:0000313" key="2">
    <source>
        <dbReference type="Proteomes" id="UP000024635"/>
    </source>
</evidence>
<organism evidence="1 2">
    <name type="scientific">Ancylostoma ceylanicum</name>
    <dbReference type="NCBI Taxonomy" id="53326"/>
    <lineage>
        <taxon>Eukaryota</taxon>
        <taxon>Metazoa</taxon>
        <taxon>Ecdysozoa</taxon>
        <taxon>Nematoda</taxon>
        <taxon>Chromadorea</taxon>
        <taxon>Rhabditida</taxon>
        <taxon>Rhabditina</taxon>
        <taxon>Rhabditomorpha</taxon>
        <taxon>Strongyloidea</taxon>
        <taxon>Ancylostomatidae</taxon>
        <taxon>Ancylostomatinae</taxon>
        <taxon>Ancylostoma</taxon>
    </lineage>
</organism>
<accession>A0A016VZW2</accession>
<comment type="caution">
    <text evidence="1">The sequence shown here is derived from an EMBL/GenBank/DDBJ whole genome shotgun (WGS) entry which is preliminary data.</text>
</comment>
<evidence type="ECO:0000313" key="1">
    <source>
        <dbReference type="EMBL" id="EYC32945.1"/>
    </source>
</evidence>
<protein>
    <submittedName>
        <fullName evidence="1">Uncharacterized protein</fullName>
    </submittedName>
</protein>
<sequence length="188" mass="21410">MVCLREKTMQRRCLDSLVSSSLFTLKKQHHARCNSDGNDLMVVPQNFHPSLDPGTCSCPFVCVEKNVVLLRASTERQPLLGSARDPGVFFYFRTCASNWLCLIKKASRRIQGCSRLECCRRSTAGVDQSRTTPINVTITITANNHQIRKECVRYATSITSWRLPSLVLHRVDRHRAMFDARVERQPGE</sequence>
<gene>
    <name evidence="1" type="primary">Acey_s0002.g523</name>
    <name evidence="1" type="ORF">Y032_0002g523</name>
</gene>
<proteinExistence type="predicted"/>
<name>A0A016VZW2_9BILA</name>
<dbReference type="EMBL" id="JARK01001338">
    <property type="protein sequence ID" value="EYC32945.1"/>
    <property type="molecule type" value="Genomic_DNA"/>
</dbReference>
<dbReference type="AlphaFoldDB" id="A0A016VZW2"/>
<reference evidence="2" key="1">
    <citation type="journal article" date="2015" name="Nat. Genet.">
        <title>The genome and transcriptome of the zoonotic hookworm Ancylostoma ceylanicum identify infection-specific gene families.</title>
        <authorList>
            <person name="Schwarz E.M."/>
            <person name="Hu Y."/>
            <person name="Antoshechkin I."/>
            <person name="Miller M.M."/>
            <person name="Sternberg P.W."/>
            <person name="Aroian R.V."/>
        </authorList>
    </citation>
    <scope>NUCLEOTIDE SEQUENCE</scope>
    <source>
        <strain evidence="2">HY135</strain>
    </source>
</reference>
<dbReference type="Proteomes" id="UP000024635">
    <property type="component" value="Unassembled WGS sequence"/>
</dbReference>
<keyword evidence="2" id="KW-1185">Reference proteome</keyword>